<proteinExistence type="predicted"/>
<name>A0A1Z3HL42_9CYAN</name>
<evidence type="ECO:0000313" key="1">
    <source>
        <dbReference type="EMBL" id="ASC71005.1"/>
    </source>
</evidence>
<organism evidence="1 2">
    <name type="scientific">Halomicronema hongdechloris C2206</name>
    <dbReference type="NCBI Taxonomy" id="1641165"/>
    <lineage>
        <taxon>Bacteria</taxon>
        <taxon>Bacillati</taxon>
        <taxon>Cyanobacteriota</taxon>
        <taxon>Cyanophyceae</taxon>
        <taxon>Nodosilineales</taxon>
        <taxon>Nodosilineaceae</taxon>
        <taxon>Halomicronema</taxon>
    </lineage>
</organism>
<dbReference type="Proteomes" id="UP000191901">
    <property type="component" value="Chromosome"/>
</dbReference>
<accession>A0A1Z3HL42</accession>
<dbReference type="EMBL" id="CP021983">
    <property type="protein sequence ID" value="ASC71005.1"/>
    <property type="molecule type" value="Genomic_DNA"/>
</dbReference>
<sequence>MIGPEVAFMGIRTVFRLKQLTVNTRTVASVLTWQLYLSAQRLLMNCFGVIPLICLNTWVKWD</sequence>
<keyword evidence="2" id="KW-1185">Reference proteome</keyword>
<gene>
    <name evidence="1" type="ORF">XM38_019540</name>
</gene>
<dbReference type="KEGG" id="hhg:XM38_019540"/>
<reference evidence="1 2" key="1">
    <citation type="journal article" date="2016" name="Biochim. Biophys. Acta">
        <title>Characterization of red-shifted phycobilisomes isolated from the chlorophyll f-containing cyanobacterium Halomicronema hongdechloris.</title>
        <authorList>
            <person name="Li Y."/>
            <person name="Lin Y."/>
            <person name="Garvey C.J."/>
            <person name="Birch D."/>
            <person name="Corkery R.W."/>
            <person name="Loughlin P.C."/>
            <person name="Scheer H."/>
            <person name="Willows R.D."/>
            <person name="Chen M."/>
        </authorList>
    </citation>
    <scope>NUCLEOTIDE SEQUENCE [LARGE SCALE GENOMIC DNA]</scope>
    <source>
        <strain evidence="1 2">C2206</strain>
    </source>
</reference>
<dbReference type="AlphaFoldDB" id="A0A1Z3HL42"/>
<evidence type="ECO:0000313" key="2">
    <source>
        <dbReference type="Proteomes" id="UP000191901"/>
    </source>
</evidence>
<protein>
    <submittedName>
        <fullName evidence="1">Uncharacterized protein</fullName>
    </submittedName>
</protein>